<feature type="binding site" evidence="12">
    <location>
        <position position="19"/>
    </location>
    <ligand>
        <name>[4Fe-4S] cluster</name>
        <dbReference type="ChEBI" id="CHEBI:49883"/>
    </ligand>
</feature>
<dbReference type="GO" id="GO:0046872">
    <property type="term" value="F:metal ion binding"/>
    <property type="evidence" value="ECO:0007669"/>
    <property type="project" value="UniProtKB-KW"/>
</dbReference>
<evidence type="ECO:0000256" key="11">
    <source>
        <dbReference type="ARBA" id="ARBA00023163"/>
    </source>
</evidence>
<comment type="PTM">
    <text evidence="12">Upon Fe-S cluster removal intramolecular disulfide bonds are formed.</text>
</comment>
<comment type="similarity">
    <text evidence="2 12">Belongs to the WhiB family.</text>
</comment>
<feature type="binding site" evidence="12">
    <location>
        <position position="49"/>
    </location>
    <ligand>
        <name>[4Fe-4S] cluster</name>
        <dbReference type="ChEBI" id="CHEBI:49883"/>
    </ligand>
</feature>
<comment type="subcellular location">
    <subcellularLocation>
        <location evidence="1 12">Cytoplasm</location>
    </subcellularLocation>
</comment>
<dbReference type="PANTHER" id="PTHR38839:SF5">
    <property type="entry name" value="TRANSCRIPTIONAL REGULATOR WHID"/>
    <property type="match status" value="1"/>
</dbReference>
<keyword evidence="8 12" id="KW-0805">Transcription regulation</keyword>
<evidence type="ECO:0000313" key="17">
    <source>
        <dbReference type="Proteomes" id="UP001066327"/>
    </source>
</evidence>
<evidence type="ECO:0000313" key="15">
    <source>
        <dbReference type="EMBL" id="MCZ4588526.1"/>
    </source>
</evidence>
<dbReference type="GO" id="GO:0005737">
    <property type="term" value="C:cytoplasm"/>
    <property type="evidence" value="ECO:0007669"/>
    <property type="project" value="UniProtKB-SubCell"/>
</dbReference>
<sequence length="112" mass="12884">MPHHFHHPRDRDWQHRASCRGTDTEMFFSPDGERGNVRAQREHAAKQVCHNCPVLADCRAHALTATEAYGIWGGLSENERARLTRRTRLPARPRECGAPPDPLTWRIRTPRA</sequence>
<evidence type="ECO:0000256" key="6">
    <source>
        <dbReference type="ARBA" id="ARBA00023004"/>
    </source>
</evidence>
<reference evidence="15" key="1">
    <citation type="submission" date="2022-12" db="EMBL/GenBank/DDBJ databases">
        <authorList>
            <person name="Krivoruchko A.V."/>
            <person name="Elkin A."/>
        </authorList>
    </citation>
    <scope>NUCLEOTIDE SEQUENCE</scope>
    <source>
        <strain evidence="15">IEGM 249</strain>
    </source>
</reference>
<comment type="PTM">
    <text evidence="12">The Fe-S cluster can be nitrosylated by nitric oxide (NO).</text>
</comment>
<dbReference type="AlphaFoldDB" id="A0AAX3YP26"/>
<keyword evidence="3 12" id="KW-0004">4Fe-4S</keyword>
<dbReference type="HAMAP" id="MF_01479">
    <property type="entry name" value="WhiB"/>
    <property type="match status" value="1"/>
</dbReference>
<evidence type="ECO:0000256" key="9">
    <source>
        <dbReference type="ARBA" id="ARBA00023125"/>
    </source>
</evidence>
<evidence type="ECO:0000256" key="4">
    <source>
        <dbReference type="ARBA" id="ARBA00022490"/>
    </source>
</evidence>
<keyword evidence="5 12" id="KW-0479">Metal-binding</keyword>
<dbReference type="EMBL" id="CP130953">
    <property type="protein sequence ID" value="WLF50545.1"/>
    <property type="molecule type" value="Genomic_DNA"/>
</dbReference>
<comment type="function">
    <text evidence="12">Acts as a transcriptional regulator. Probably redox-responsive. The apo- but not holo-form probably binds DNA.</text>
</comment>
<dbReference type="Proteomes" id="UP001066327">
    <property type="component" value="Unassembled WGS sequence"/>
</dbReference>
<reference evidence="16" key="2">
    <citation type="submission" date="2023-07" db="EMBL/GenBank/DDBJ databases">
        <title>Genomic analysis of Rhodococcus opacus VOC-14 with glycol ethers degradation activity.</title>
        <authorList>
            <person name="Narkevich D.A."/>
            <person name="Hlushen A.M."/>
            <person name="Akhremchuk A.E."/>
            <person name="Sikolenko M.A."/>
            <person name="Valentovich L.N."/>
        </authorList>
    </citation>
    <scope>NUCLEOTIDE SEQUENCE</scope>
    <source>
        <strain evidence="16">VOC-14</strain>
    </source>
</reference>
<dbReference type="GO" id="GO:0045454">
    <property type="term" value="P:cell redox homeostasis"/>
    <property type="evidence" value="ECO:0007669"/>
    <property type="project" value="TreeGrafter"/>
</dbReference>
<evidence type="ECO:0000313" key="18">
    <source>
        <dbReference type="Proteomes" id="UP001231166"/>
    </source>
</evidence>
<dbReference type="GO" id="GO:0003677">
    <property type="term" value="F:DNA binding"/>
    <property type="evidence" value="ECO:0007669"/>
    <property type="project" value="UniProtKB-UniRule"/>
</dbReference>
<evidence type="ECO:0000256" key="7">
    <source>
        <dbReference type="ARBA" id="ARBA00023014"/>
    </source>
</evidence>
<feature type="region of interest" description="Disordered" evidence="13">
    <location>
        <begin position="85"/>
        <end position="112"/>
    </location>
</feature>
<keyword evidence="11 12" id="KW-0804">Transcription</keyword>
<keyword evidence="7 12" id="KW-0411">Iron-sulfur</keyword>
<evidence type="ECO:0000256" key="8">
    <source>
        <dbReference type="ARBA" id="ARBA00023015"/>
    </source>
</evidence>
<evidence type="ECO:0000256" key="2">
    <source>
        <dbReference type="ARBA" id="ARBA00006597"/>
    </source>
</evidence>
<proteinExistence type="inferred from homology"/>
<evidence type="ECO:0000256" key="12">
    <source>
        <dbReference type="HAMAP-Rule" id="MF_01479"/>
    </source>
</evidence>
<keyword evidence="9 12" id="KW-0238">DNA-binding</keyword>
<dbReference type="InterPro" id="IPR003482">
    <property type="entry name" value="Whib"/>
</dbReference>
<dbReference type="Pfam" id="PF02467">
    <property type="entry name" value="Whib"/>
    <property type="match status" value="1"/>
</dbReference>
<keyword evidence="10 12" id="KW-1015">Disulfide bond</keyword>
<feature type="binding site" evidence="12">
    <location>
        <position position="58"/>
    </location>
    <ligand>
        <name>[4Fe-4S] cluster</name>
        <dbReference type="ChEBI" id="CHEBI:49883"/>
    </ligand>
</feature>
<keyword evidence="17" id="KW-1185">Reference proteome</keyword>
<evidence type="ECO:0000256" key="1">
    <source>
        <dbReference type="ARBA" id="ARBA00004496"/>
    </source>
</evidence>
<dbReference type="EMBL" id="JAPWIS010000023">
    <property type="protein sequence ID" value="MCZ4588526.1"/>
    <property type="molecule type" value="Genomic_DNA"/>
</dbReference>
<dbReference type="PROSITE" id="PS51674">
    <property type="entry name" value="4FE4S_WBL"/>
    <property type="match status" value="1"/>
</dbReference>
<dbReference type="PANTHER" id="PTHR38839">
    <property type="entry name" value="TRANSCRIPTIONAL REGULATOR WHID-RELATED"/>
    <property type="match status" value="1"/>
</dbReference>
<keyword evidence="4 12" id="KW-0963">Cytoplasm</keyword>
<evidence type="ECO:0000256" key="10">
    <source>
        <dbReference type="ARBA" id="ARBA00023157"/>
    </source>
</evidence>
<evidence type="ECO:0000256" key="13">
    <source>
        <dbReference type="SAM" id="MobiDB-lite"/>
    </source>
</evidence>
<dbReference type="GO" id="GO:0051539">
    <property type="term" value="F:4 iron, 4 sulfur cluster binding"/>
    <property type="evidence" value="ECO:0007669"/>
    <property type="project" value="UniProtKB-UniRule"/>
</dbReference>
<evidence type="ECO:0000259" key="14">
    <source>
        <dbReference type="PROSITE" id="PS51674"/>
    </source>
</evidence>
<accession>A0AAX3YP26</accession>
<gene>
    <name evidence="12" type="primary">whiB</name>
    <name evidence="15" type="ORF">O4328_33515</name>
    <name evidence="16" type="ORF">Q5707_16895</name>
</gene>
<organism evidence="16 18">
    <name type="scientific">Rhodococcus opacus</name>
    <name type="common">Nocardia opaca</name>
    <dbReference type="NCBI Taxonomy" id="37919"/>
    <lineage>
        <taxon>Bacteria</taxon>
        <taxon>Bacillati</taxon>
        <taxon>Actinomycetota</taxon>
        <taxon>Actinomycetes</taxon>
        <taxon>Mycobacteriales</taxon>
        <taxon>Nocardiaceae</taxon>
        <taxon>Rhodococcus</taxon>
    </lineage>
</organism>
<dbReference type="Proteomes" id="UP001231166">
    <property type="component" value="Chromosome"/>
</dbReference>
<name>A0AAX3YP26_RHOOP</name>
<dbReference type="InterPro" id="IPR034768">
    <property type="entry name" value="4FE4S_WBL"/>
</dbReference>
<protein>
    <recommendedName>
        <fullName evidence="12">Transcriptional regulator WhiB</fullName>
    </recommendedName>
</protein>
<feature type="domain" description="4Fe-4S Wbl-type" evidence="14">
    <location>
        <begin position="18"/>
        <end position="82"/>
    </location>
</feature>
<dbReference type="GO" id="GO:0047134">
    <property type="term" value="F:protein-disulfide reductase [NAD(P)H] activity"/>
    <property type="evidence" value="ECO:0007669"/>
    <property type="project" value="TreeGrafter"/>
</dbReference>
<evidence type="ECO:0000313" key="16">
    <source>
        <dbReference type="EMBL" id="WLF50545.1"/>
    </source>
</evidence>
<dbReference type="GO" id="GO:0045892">
    <property type="term" value="P:negative regulation of DNA-templated transcription"/>
    <property type="evidence" value="ECO:0007669"/>
    <property type="project" value="TreeGrafter"/>
</dbReference>
<comment type="cofactor">
    <cofactor evidence="12">
        <name>[4Fe-4S] cluster</name>
        <dbReference type="ChEBI" id="CHEBI:49883"/>
    </cofactor>
    <text evidence="12">Binds 1 [4Fe-4S] cluster per subunit. Following nitrosylation of the [4Fe-4S] cluster binds 1 [4Fe-8(NO)] cluster per subunit.</text>
</comment>
<dbReference type="RefSeq" id="WP_081276543.1">
    <property type="nucleotide sequence ID" value="NZ_CAJUXZ010000012.1"/>
</dbReference>
<feature type="binding site" evidence="12">
    <location>
        <position position="52"/>
    </location>
    <ligand>
        <name>[4Fe-4S] cluster</name>
        <dbReference type="ChEBI" id="CHEBI:49883"/>
    </ligand>
</feature>
<dbReference type="GO" id="GO:0035731">
    <property type="term" value="F:dinitrosyl-iron complex binding"/>
    <property type="evidence" value="ECO:0007669"/>
    <property type="project" value="UniProtKB-UniRule"/>
</dbReference>
<evidence type="ECO:0000256" key="5">
    <source>
        <dbReference type="ARBA" id="ARBA00022723"/>
    </source>
</evidence>
<evidence type="ECO:0000256" key="3">
    <source>
        <dbReference type="ARBA" id="ARBA00022485"/>
    </source>
</evidence>
<keyword evidence="6 12" id="KW-0408">Iron</keyword>